<dbReference type="SUPFAM" id="SSF52172">
    <property type="entry name" value="CheY-like"/>
    <property type="match status" value="1"/>
</dbReference>
<comment type="caution">
    <text evidence="6">The sequence shown here is derived from an EMBL/GenBank/DDBJ whole genome shotgun (WGS) entry which is preliminary data.</text>
</comment>
<dbReference type="Proteomes" id="UP000440694">
    <property type="component" value="Unassembled WGS sequence"/>
</dbReference>
<dbReference type="RefSeq" id="WP_154740241.1">
    <property type="nucleotide sequence ID" value="NZ_WMBQ01000002.1"/>
</dbReference>
<dbReference type="InterPro" id="IPR000792">
    <property type="entry name" value="Tscrpt_reg_LuxR_C"/>
</dbReference>
<keyword evidence="1 3" id="KW-0597">Phosphoprotein</keyword>
<dbReference type="InterPro" id="IPR016032">
    <property type="entry name" value="Sig_transdc_resp-reg_C-effctor"/>
</dbReference>
<dbReference type="GO" id="GO:0006355">
    <property type="term" value="P:regulation of DNA-templated transcription"/>
    <property type="evidence" value="ECO:0007669"/>
    <property type="project" value="InterPro"/>
</dbReference>
<dbReference type="Pfam" id="PF00196">
    <property type="entry name" value="GerE"/>
    <property type="match status" value="1"/>
</dbReference>
<gene>
    <name evidence="6" type="ORF">GIW81_15425</name>
</gene>
<dbReference type="InterPro" id="IPR058245">
    <property type="entry name" value="NreC/VraR/RcsB-like_REC"/>
</dbReference>
<evidence type="ECO:0000313" key="6">
    <source>
        <dbReference type="EMBL" id="MTD95730.1"/>
    </source>
</evidence>
<feature type="domain" description="Response regulatory" evidence="5">
    <location>
        <begin position="2"/>
        <end position="119"/>
    </location>
</feature>
<evidence type="ECO:0000256" key="1">
    <source>
        <dbReference type="ARBA" id="ARBA00022553"/>
    </source>
</evidence>
<dbReference type="PROSITE" id="PS50110">
    <property type="entry name" value="RESPONSE_REGULATORY"/>
    <property type="match status" value="1"/>
</dbReference>
<dbReference type="GO" id="GO:0000160">
    <property type="term" value="P:phosphorelay signal transduction system"/>
    <property type="evidence" value="ECO:0007669"/>
    <property type="project" value="InterPro"/>
</dbReference>
<evidence type="ECO:0000256" key="3">
    <source>
        <dbReference type="PROSITE-ProRule" id="PRU00169"/>
    </source>
</evidence>
<dbReference type="InterPro" id="IPR039420">
    <property type="entry name" value="WalR-like"/>
</dbReference>
<dbReference type="SMART" id="SM00448">
    <property type="entry name" value="REC"/>
    <property type="match status" value="1"/>
</dbReference>
<feature type="modified residue" description="4-aspartylphosphate" evidence="3">
    <location>
        <position position="52"/>
    </location>
</feature>
<dbReference type="InterPro" id="IPR011006">
    <property type="entry name" value="CheY-like_superfamily"/>
</dbReference>
<dbReference type="CDD" id="cd17535">
    <property type="entry name" value="REC_NarL-like"/>
    <property type="match status" value="1"/>
</dbReference>
<reference evidence="6 7" key="1">
    <citation type="submission" date="2019-11" db="EMBL/GenBank/DDBJ databases">
        <title>Identification of a novel strain.</title>
        <authorList>
            <person name="Xu Q."/>
            <person name="Wang G."/>
        </authorList>
    </citation>
    <scope>NUCLEOTIDE SEQUENCE [LARGE SCALE GENOMIC DNA]</scope>
    <source>
        <strain evidence="7">xq</strain>
    </source>
</reference>
<dbReference type="PROSITE" id="PS00622">
    <property type="entry name" value="HTH_LUXR_1"/>
    <property type="match status" value="1"/>
</dbReference>
<name>A0A6I3KP71_9HYPH</name>
<dbReference type="InterPro" id="IPR036388">
    <property type="entry name" value="WH-like_DNA-bd_sf"/>
</dbReference>
<dbReference type="GO" id="GO:0003677">
    <property type="term" value="F:DNA binding"/>
    <property type="evidence" value="ECO:0007669"/>
    <property type="project" value="UniProtKB-KW"/>
</dbReference>
<protein>
    <submittedName>
        <fullName evidence="6">Response regulator</fullName>
    </submittedName>
</protein>
<dbReference type="InterPro" id="IPR001789">
    <property type="entry name" value="Sig_transdc_resp-reg_receiver"/>
</dbReference>
<proteinExistence type="predicted"/>
<dbReference type="PRINTS" id="PR00038">
    <property type="entry name" value="HTHLUXR"/>
</dbReference>
<dbReference type="Pfam" id="PF00072">
    <property type="entry name" value="Response_reg"/>
    <property type="match status" value="1"/>
</dbReference>
<evidence type="ECO:0000256" key="2">
    <source>
        <dbReference type="ARBA" id="ARBA00023125"/>
    </source>
</evidence>
<accession>A0A6I3KP71</accession>
<evidence type="ECO:0000259" key="4">
    <source>
        <dbReference type="PROSITE" id="PS50043"/>
    </source>
</evidence>
<evidence type="ECO:0000313" key="7">
    <source>
        <dbReference type="Proteomes" id="UP000440694"/>
    </source>
</evidence>
<dbReference type="SUPFAM" id="SSF46894">
    <property type="entry name" value="C-terminal effector domain of the bipartite response regulators"/>
    <property type="match status" value="1"/>
</dbReference>
<evidence type="ECO:0000259" key="5">
    <source>
        <dbReference type="PROSITE" id="PS50110"/>
    </source>
</evidence>
<keyword evidence="2" id="KW-0238">DNA-binding</keyword>
<dbReference type="SMART" id="SM00421">
    <property type="entry name" value="HTH_LUXR"/>
    <property type="match status" value="1"/>
</dbReference>
<dbReference type="Gene3D" id="3.40.50.2300">
    <property type="match status" value="1"/>
</dbReference>
<dbReference type="Gene3D" id="1.10.10.10">
    <property type="entry name" value="Winged helix-like DNA-binding domain superfamily/Winged helix DNA-binding domain"/>
    <property type="match status" value="1"/>
</dbReference>
<keyword evidence="7" id="KW-1185">Reference proteome</keyword>
<feature type="domain" description="HTH luxR-type" evidence="4">
    <location>
        <begin position="139"/>
        <end position="204"/>
    </location>
</feature>
<dbReference type="CDD" id="cd06170">
    <property type="entry name" value="LuxR_C_like"/>
    <property type="match status" value="1"/>
</dbReference>
<organism evidence="6 7">
    <name type="scientific">Hyphomicrobium album</name>
    <dbReference type="NCBI Taxonomy" id="2665159"/>
    <lineage>
        <taxon>Bacteria</taxon>
        <taxon>Pseudomonadati</taxon>
        <taxon>Pseudomonadota</taxon>
        <taxon>Alphaproteobacteria</taxon>
        <taxon>Hyphomicrobiales</taxon>
        <taxon>Hyphomicrobiaceae</taxon>
        <taxon>Hyphomicrobium</taxon>
    </lineage>
</organism>
<dbReference type="AlphaFoldDB" id="A0A6I3KP71"/>
<dbReference type="PANTHER" id="PTHR43214">
    <property type="entry name" value="TWO-COMPONENT RESPONSE REGULATOR"/>
    <property type="match status" value="1"/>
</dbReference>
<dbReference type="PANTHER" id="PTHR43214:SF43">
    <property type="entry name" value="TWO-COMPONENT RESPONSE REGULATOR"/>
    <property type="match status" value="1"/>
</dbReference>
<dbReference type="PROSITE" id="PS50043">
    <property type="entry name" value="HTH_LUXR_2"/>
    <property type="match status" value="1"/>
</dbReference>
<sequence length="216" mass="23314">MKALVIDDHPVVLQGCLDLLRLVAVDPVFLASDLTEGVNLYRRHKPDLIILDLSLGSDTLSGLNFLQWLRVHDSTAAVIVLTMHTEPGIARRAIEGGASAFVCKDGNCDDLLTAIRKVKAGEIYVSPELAIGMAFDRDQFDVFGDLTLRELDTLKLIGSGGRYEAIAEQLHVSYKTVVNIVSSLKRKLGAGSLGELTRVAITGHPGVAQVPEKKAS</sequence>
<dbReference type="EMBL" id="WMBQ01000002">
    <property type="protein sequence ID" value="MTD95730.1"/>
    <property type="molecule type" value="Genomic_DNA"/>
</dbReference>